<feature type="compositionally biased region" description="Acidic residues" evidence="1">
    <location>
        <begin position="112"/>
        <end position="124"/>
    </location>
</feature>
<reference evidence="2 3" key="1">
    <citation type="submission" date="2018-03" db="EMBL/GenBank/DDBJ databases">
        <title>Comparative analysis of microorganisms from saline springs in Andes Mountain Range, Colombia.</title>
        <authorList>
            <person name="Rubin E."/>
        </authorList>
    </citation>
    <scope>NUCLEOTIDE SEQUENCE [LARGE SCALE GENOMIC DNA]</scope>
    <source>
        <strain evidence="2 3">CG 35</strain>
    </source>
</reference>
<accession>A0A2T0YT57</accession>
<keyword evidence="3" id="KW-1185">Reference proteome</keyword>
<dbReference type="AlphaFoldDB" id="A0A2T0YT57"/>
<comment type="caution">
    <text evidence="2">The sequence shown here is derived from an EMBL/GenBank/DDBJ whole genome shotgun (WGS) entry which is preliminary data.</text>
</comment>
<evidence type="ECO:0000256" key="1">
    <source>
        <dbReference type="SAM" id="MobiDB-lite"/>
    </source>
</evidence>
<feature type="compositionally biased region" description="Basic and acidic residues" evidence="1">
    <location>
        <begin position="77"/>
        <end position="102"/>
    </location>
</feature>
<dbReference type="EMBL" id="PVTY01000001">
    <property type="protein sequence ID" value="PRZ18983.1"/>
    <property type="molecule type" value="Genomic_DNA"/>
</dbReference>
<dbReference type="Proteomes" id="UP000238217">
    <property type="component" value="Unassembled WGS sequence"/>
</dbReference>
<evidence type="ECO:0000313" key="3">
    <source>
        <dbReference type="Proteomes" id="UP000238217"/>
    </source>
</evidence>
<evidence type="ECO:0000313" key="2">
    <source>
        <dbReference type="EMBL" id="PRZ18983.1"/>
    </source>
</evidence>
<proteinExistence type="predicted"/>
<dbReference type="RefSeq" id="WP_106121686.1">
    <property type="nucleotide sequence ID" value="NZ_PVTY01000001.1"/>
</dbReference>
<protein>
    <submittedName>
        <fullName evidence="2">Uncharacterized protein</fullName>
    </submittedName>
</protein>
<name>A0A2T0YT57_9MICC</name>
<organism evidence="2 3">
    <name type="scientific">Nesterenkonia sandarakina</name>
    <dbReference type="NCBI Taxonomy" id="272918"/>
    <lineage>
        <taxon>Bacteria</taxon>
        <taxon>Bacillati</taxon>
        <taxon>Actinomycetota</taxon>
        <taxon>Actinomycetes</taxon>
        <taxon>Micrococcales</taxon>
        <taxon>Micrococcaceae</taxon>
        <taxon>Nesterenkonia</taxon>
    </lineage>
</organism>
<feature type="region of interest" description="Disordered" evidence="1">
    <location>
        <begin position="59"/>
        <end position="124"/>
    </location>
</feature>
<gene>
    <name evidence="2" type="ORF">BCL67_101294</name>
</gene>
<sequence length="124" mass="13972">MHIEARQQVADALGFKLSELDSLVAGQEVDTYNPPEAANRLTFRERVLVNDLINLLAERHQDERTVTGNDNPAPMNRPDDKVAQLRPEDRPVTRKSTPRWELDQEAANEGAEGIEMDEIPDDSP</sequence>